<dbReference type="Gene3D" id="1.10.1760.20">
    <property type="match status" value="1"/>
</dbReference>
<feature type="transmembrane region" description="Helical" evidence="7">
    <location>
        <begin position="108"/>
        <end position="127"/>
    </location>
</feature>
<gene>
    <name evidence="8" type="primary">cbiM_1</name>
    <name evidence="8" type="ORF">MBFIL_02330</name>
</gene>
<evidence type="ECO:0000256" key="4">
    <source>
        <dbReference type="ARBA" id="ARBA00022692"/>
    </source>
</evidence>
<evidence type="ECO:0000256" key="7">
    <source>
        <dbReference type="SAM" id="Phobius"/>
    </source>
</evidence>
<dbReference type="PANTHER" id="PTHR34229:SF1">
    <property type="entry name" value="METAL TRANSPORT PROTEIN HI_1621-RELATED"/>
    <property type="match status" value="1"/>
</dbReference>
<evidence type="ECO:0000256" key="2">
    <source>
        <dbReference type="ARBA" id="ARBA00022448"/>
    </source>
</evidence>
<evidence type="ECO:0000256" key="6">
    <source>
        <dbReference type="ARBA" id="ARBA00023136"/>
    </source>
</evidence>
<dbReference type="PATRIC" id="fig|55758.3.peg.258"/>
<dbReference type="PANTHER" id="PTHR34229">
    <property type="entry name" value="METAL TRANSPORT PROTEIN HI_1621-RELATED"/>
    <property type="match status" value="1"/>
</dbReference>
<dbReference type="Pfam" id="PF01891">
    <property type="entry name" value="CbiM"/>
    <property type="match status" value="1"/>
</dbReference>
<dbReference type="RefSeq" id="WP_066970662.1">
    <property type="nucleotide sequence ID" value="NZ_LWMT01000029.1"/>
</dbReference>
<dbReference type="STRING" id="55758.MBFIL_02330"/>
<sequence length="208" mass="22847">MHLPDGMIPLDQSLIYWIIVIICLGIFLLRLSKLEEDQRNKRLVLTAVLTATTIVVSTITIPSPFGIPMHFFLIPLVVIVLGPFSGTTVSFLALIVQCLIGEGGLTVIGANTFTMGVILSLSVYAIYKITSRFKESFGIFLGTFLGIIIAAFTQILILIIADVATFETLAPVFAVYYLFIGIIEGFITTFICSLIEKLKPEILTLKKI</sequence>
<proteinExistence type="predicted"/>
<evidence type="ECO:0000256" key="5">
    <source>
        <dbReference type="ARBA" id="ARBA00022989"/>
    </source>
</evidence>
<dbReference type="Proteomes" id="UP000077066">
    <property type="component" value="Unassembled WGS sequence"/>
</dbReference>
<accession>A0A166F4Z7</accession>
<dbReference type="EMBL" id="LWMT01000029">
    <property type="protein sequence ID" value="KZX17320.1"/>
    <property type="molecule type" value="Genomic_DNA"/>
</dbReference>
<dbReference type="AlphaFoldDB" id="A0A166F4Z7"/>
<feature type="transmembrane region" description="Helical" evidence="7">
    <location>
        <begin position="173"/>
        <end position="196"/>
    </location>
</feature>
<comment type="subcellular location">
    <subcellularLocation>
        <location evidence="1">Cell membrane</location>
        <topology evidence="1">Multi-pass membrane protein</topology>
    </subcellularLocation>
</comment>
<comment type="caution">
    <text evidence="8">The sequence shown here is derived from an EMBL/GenBank/DDBJ whole genome shotgun (WGS) entry which is preliminary data.</text>
</comment>
<organism evidence="8 9">
    <name type="scientific">Methanobrevibacter filiformis</name>
    <dbReference type="NCBI Taxonomy" id="55758"/>
    <lineage>
        <taxon>Archaea</taxon>
        <taxon>Methanobacteriati</taxon>
        <taxon>Methanobacteriota</taxon>
        <taxon>Methanomada group</taxon>
        <taxon>Methanobacteria</taxon>
        <taxon>Methanobacteriales</taxon>
        <taxon>Methanobacteriaceae</taxon>
        <taxon>Methanobrevibacter</taxon>
    </lineage>
</organism>
<keyword evidence="2" id="KW-0813">Transport</keyword>
<name>A0A166F4Z7_9EURY</name>
<feature type="transmembrane region" description="Helical" evidence="7">
    <location>
        <begin position="43"/>
        <end position="65"/>
    </location>
</feature>
<keyword evidence="9" id="KW-1185">Reference proteome</keyword>
<keyword evidence="5 7" id="KW-1133">Transmembrane helix</keyword>
<evidence type="ECO:0000256" key="3">
    <source>
        <dbReference type="ARBA" id="ARBA00022475"/>
    </source>
</evidence>
<dbReference type="GO" id="GO:0000041">
    <property type="term" value="P:transition metal ion transport"/>
    <property type="evidence" value="ECO:0007669"/>
    <property type="project" value="InterPro"/>
</dbReference>
<dbReference type="InterPro" id="IPR002751">
    <property type="entry name" value="CbiM/NikMN"/>
</dbReference>
<protein>
    <submittedName>
        <fullName evidence="8">Cobalt transport protein CbiM</fullName>
    </submittedName>
</protein>
<feature type="transmembrane region" description="Helical" evidence="7">
    <location>
        <begin position="14"/>
        <end position="31"/>
    </location>
</feature>
<evidence type="ECO:0000313" key="9">
    <source>
        <dbReference type="Proteomes" id="UP000077066"/>
    </source>
</evidence>
<keyword evidence="4 7" id="KW-0812">Transmembrane</keyword>
<feature type="transmembrane region" description="Helical" evidence="7">
    <location>
        <begin position="71"/>
        <end position="96"/>
    </location>
</feature>
<keyword evidence="3" id="KW-1003">Cell membrane</keyword>
<evidence type="ECO:0000313" key="8">
    <source>
        <dbReference type="EMBL" id="KZX17320.1"/>
    </source>
</evidence>
<dbReference type="GO" id="GO:0005886">
    <property type="term" value="C:plasma membrane"/>
    <property type="evidence" value="ECO:0007669"/>
    <property type="project" value="UniProtKB-SubCell"/>
</dbReference>
<reference evidence="8 9" key="1">
    <citation type="submission" date="2016-04" db="EMBL/GenBank/DDBJ databases">
        <title>Genome sequence of Methanobrevibacter filiformis DSM 11501.</title>
        <authorList>
            <person name="Poehlein A."/>
            <person name="Seedorf H."/>
            <person name="Daniel R."/>
        </authorList>
    </citation>
    <scope>NUCLEOTIDE SEQUENCE [LARGE SCALE GENOMIC DNA]</scope>
    <source>
        <strain evidence="8 9">DSM 11501</strain>
    </source>
</reference>
<feature type="transmembrane region" description="Helical" evidence="7">
    <location>
        <begin position="139"/>
        <end position="161"/>
    </location>
</feature>
<keyword evidence="6 7" id="KW-0472">Membrane</keyword>
<dbReference type="OrthoDB" id="82525at2157"/>
<evidence type="ECO:0000256" key="1">
    <source>
        <dbReference type="ARBA" id="ARBA00004651"/>
    </source>
</evidence>